<evidence type="ECO:0000313" key="1">
    <source>
        <dbReference type="EMBL" id="JAC73778.1"/>
    </source>
</evidence>
<dbReference type="EMBL" id="GBEZ01012079">
    <property type="protein sequence ID" value="JAC73778.1"/>
    <property type="molecule type" value="Transcribed_RNA"/>
</dbReference>
<feature type="non-terminal residue" evidence="1">
    <location>
        <position position="50"/>
    </location>
</feature>
<accession>A0A061RP84</accession>
<proteinExistence type="predicted"/>
<sequence length="50" mass="5585">MVLEATKLIRSLSSPKGVLKSKLQPHRRQSSRVFQTVFSSSISLKSDPEV</sequence>
<reference evidence="1" key="1">
    <citation type="submission" date="2014-05" db="EMBL/GenBank/DDBJ databases">
        <title>The transcriptome of the halophilic microalga Tetraselmis sp. GSL018 isolated from the Great Salt Lake, Utah.</title>
        <authorList>
            <person name="Jinkerson R.E."/>
            <person name="D'Adamo S."/>
            <person name="Posewitz M.C."/>
        </authorList>
    </citation>
    <scope>NUCLEOTIDE SEQUENCE</scope>
    <source>
        <strain evidence="1">GSL018</strain>
    </source>
</reference>
<name>A0A061RP84_9CHLO</name>
<protein>
    <submittedName>
        <fullName evidence="1">Uncharacterized protein</fullName>
    </submittedName>
</protein>
<gene>
    <name evidence="1" type="ORF">TSPGSL018_27907</name>
</gene>
<organism evidence="1">
    <name type="scientific">Tetraselmis sp. GSL018</name>
    <dbReference type="NCBI Taxonomy" id="582737"/>
    <lineage>
        <taxon>Eukaryota</taxon>
        <taxon>Viridiplantae</taxon>
        <taxon>Chlorophyta</taxon>
        <taxon>core chlorophytes</taxon>
        <taxon>Chlorodendrophyceae</taxon>
        <taxon>Chlorodendrales</taxon>
        <taxon>Chlorodendraceae</taxon>
        <taxon>Tetraselmis</taxon>
    </lineage>
</organism>
<dbReference type="AlphaFoldDB" id="A0A061RP84"/>